<comment type="subcellular location">
    <subcellularLocation>
        <location evidence="6">Cell membrane</location>
        <topology evidence="6">Multi-pass membrane protein</topology>
    </subcellularLocation>
    <subcellularLocation>
        <location evidence="1">Membrane</location>
        <topology evidence="1">Multi-pass membrane protein</topology>
    </subcellularLocation>
</comment>
<name>A0A318HL49_9MYCO</name>
<feature type="transmembrane region" description="Helical" evidence="6">
    <location>
        <begin position="24"/>
        <end position="44"/>
    </location>
</feature>
<dbReference type="EMBL" id="QJJU01000003">
    <property type="protein sequence ID" value="PXX11312.1"/>
    <property type="molecule type" value="Genomic_DNA"/>
</dbReference>
<feature type="transmembrane region" description="Helical" evidence="6">
    <location>
        <begin position="136"/>
        <end position="162"/>
    </location>
</feature>
<protein>
    <recommendedName>
        <fullName evidence="6">Transport permease protein</fullName>
    </recommendedName>
</protein>
<feature type="transmembrane region" description="Helical" evidence="6">
    <location>
        <begin position="229"/>
        <end position="251"/>
    </location>
</feature>
<dbReference type="AlphaFoldDB" id="A0A318HL49"/>
<organism evidence="8 9">
    <name type="scientific">Mycolicibacterium moriokaense</name>
    <dbReference type="NCBI Taxonomy" id="39691"/>
    <lineage>
        <taxon>Bacteria</taxon>
        <taxon>Bacillati</taxon>
        <taxon>Actinomycetota</taxon>
        <taxon>Actinomycetes</taxon>
        <taxon>Mycobacteriales</taxon>
        <taxon>Mycobacteriaceae</taxon>
        <taxon>Mycolicibacterium</taxon>
    </lineage>
</organism>
<dbReference type="InterPro" id="IPR047817">
    <property type="entry name" value="ABC2_TM_bact-type"/>
</dbReference>
<keyword evidence="9" id="KW-1185">Reference proteome</keyword>
<reference evidence="8 9" key="2">
    <citation type="submission" date="2018-06" db="EMBL/GenBank/DDBJ databases">
        <title>Sequencing of bacterial isolates from soil warming experiment in Harvard Forest, Massachusetts, USA.</title>
        <authorList>
            <person name="Deangelis K.PhD."/>
        </authorList>
    </citation>
    <scope>NUCLEOTIDE SEQUENCE [LARGE SCALE GENOMIC DNA]</scope>
    <source>
        <strain evidence="8 9">GAS496</strain>
    </source>
</reference>
<evidence type="ECO:0000256" key="4">
    <source>
        <dbReference type="ARBA" id="ARBA00023136"/>
    </source>
</evidence>
<evidence type="ECO:0000256" key="1">
    <source>
        <dbReference type="ARBA" id="ARBA00004141"/>
    </source>
</evidence>
<evidence type="ECO:0000313" key="9">
    <source>
        <dbReference type="Proteomes" id="UP000247781"/>
    </source>
</evidence>
<keyword evidence="5" id="KW-0046">Antibiotic resistance</keyword>
<dbReference type="PROSITE" id="PS51012">
    <property type="entry name" value="ABC_TM2"/>
    <property type="match status" value="1"/>
</dbReference>
<dbReference type="InterPro" id="IPR013525">
    <property type="entry name" value="ABC2_TM"/>
</dbReference>
<sequence length="257" mass="26744">MTAAVRESALEAGRLLRRWRRDPIVTVQALLFPTFLLVIYKLLIGKAVLAVTGSNSLYGLVPMCAVVGAIFGTLGAGLALPAERESGLLTRLWVLPIHRASALSGRLLAEAARTAGSAALLTAFGVALGLRFTEGWAAAVAFVLVPVMISVGVATAVIAIAVRADGRAMVTWLGAGCVVLLFFNTGVAPAEVFPSWLQAAVRLQPMSPTIEAMRGLAEGGPVLWPLLQAVVWAVGLVAVFAPMAVCGYRAAAEAGCR</sequence>
<proteinExistence type="inferred from homology"/>
<dbReference type="PANTHER" id="PTHR43027:SF1">
    <property type="entry name" value="DOXORUBICIN RESISTANCE ABC TRANSPORTER PERMEASE PROTEIN DRRC-RELATED"/>
    <property type="match status" value="1"/>
</dbReference>
<comment type="caution">
    <text evidence="8">The sequence shown here is derived from an EMBL/GenBank/DDBJ whole genome shotgun (WGS) entry which is preliminary data.</text>
</comment>
<evidence type="ECO:0000256" key="6">
    <source>
        <dbReference type="RuleBase" id="RU361157"/>
    </source>
</evidence>
<dbReference type="PANTHER" id="PTHR43027">
    <property type="entry name" value="DOXORUBICIN RESISTANCE ABC TRANSPORTER PERMEASE PROTEIN DRRC-RELATED"/>
    <property type="match status" value="1"/>
</dbReference>
<feature type="transmembrane region" description="Helical" evidence="6">
    <location>
        <begin position="111"/>
        <end position="130"/>
    </location>
</feature>
<dbReference type="RefSeq" id="WP_235658270.1">
    <property type="nucleotide sequence ID" value="NZ_QJJU01000003.1"/>
</dbReference>
<comment type="similarity">
    <text evidence="6">Belongs to the ABC-2 integral membrane protein family.</text>
</comment>
<evidence type="ECO:0000259" key="7">
    <source>
        <dbReference type="PROSITE" id="PS51012"/>
    </source>
</evidence>
<dbReference type="Pfam" id="PF01061">
    <property type="entry name" value="ABC2_membrane"/>
    <property type="match status" value="1"/>
</dbReference>
<evidence type="ECO:0000256" key="2">
    <source>
        <dbReference type="ARBA" id="ARBA00022692"/>
    </source>
</evidence>
<evidence type="ECO:0000256" key="3">
    <source>
        <dbReference type="ARBA" id="ARBA00022989"/>
    </source>
</evidence>
<dbReference type="GO" id="GO:0140359">
    <property type="term" value="F:ABC-type transporter activity"/>
    <property type="evidence" value="ECO:0007669"/>
    <property type="project" value="InterPro"/>
</dbReference>
<reference evidence="9" key="1">
    <citation type="submission" date="2018-05" db="EMBL/GenBank/DDBJ databases">
        <authorList>
            <person name="Deangelis K."/>
            <person name="Huntemann M."/>
            <person name="Clum A."/>
            <person name="Pillay M."/>
            <person name="Palaniappan K."/>
            <person name="Varghese N."/>
            <person name="Mikhailova N."/>
            <person name="Stamatis D."/>
            <person name="Reddy T."/>
            <person name="Daum C."/>
            <person name="Shapiro N."/>
            <person name="Ivanova N."/>
            <person name="Kyrpides N."/>
            <person name="Woyke T."/>
        </authorList>
    </citation>
    <scope>NUCLEOTIDE SEQUENCE [LARGE SCALE GENOMIC DNA]</scope>
    <source>
        <strain evidence="9">GAS496</strain>
    </source>
</reference>
<keyword evidence="2 6" id="KW-0812">Transmembrane</keyword>
<accession>A0A318HL49</accession>
<dbReference type="InterPro" id="IPR000412">
    <property type="entry name" value="ABC_2_transport"/>
</dbReference>
<feature type="domain" description="ABC transmembrane type-2" evidence="7">
    <location>
        <begin position="24"/>
        <end position="251"/>
    </location>
</feature>
<keyword evidence="6" id="KW-0813">Transport</keyword>
<dbReference type="GO" id="GO:0046677">
    <property type="term" value="P:response to antibiotic"/>
    <property type="evidence" value="ECO:0007669"/>
    <property type="project" value="UniProtKB-KW"/>
</dbReference>
<gene>
    <name evidence="8" type="ORF">C8E89_103401</name>
</gene>
<dbReference type="Proteomes" id="UP000247781">
    <property type="component" value="Unassembled WGS sequence"/>
</dbReference>
<dbReference type="InterPro" id="IPR052902">
    <property type="entry name" value="ABC-2_transporter"/>
</dbReference>
<evidence type="ECO:0000313" key="8">
    <source>
        <dbReference type="EMBL" id="PXX11312.1"/>
    </source>
</evidence>
<dbReference type="PIRSF" id="PIRSF006648">
    <property type="entry name" value="DrrB"/>
    <property type="match status" value="1"/>
</dbReference>
<keyword evidence="4 6" id="KW-0472">Membrane</keyword>
<evidence type="ECO:0000256" key="5">
    <source>
        <dbReference type="ARBA" id="ARBA00023251"/>
    </source>
</evidence>
<feature type="transmembrane region" description="Helical" evidence="6">
    <location>
        <begin position="169"/>
        <end position="187"/>
    </location>
</feature>
<keyword evidence="6" id="KW-1003">Cell membrane</keyword>
<dbReference type="GO" id="GO:0043190">
    <property type="term" value="C:ATP-binding cassette (ABC) transporter complex"/>
    <property type="evidence" value="ECO:0007669"/>
    <property type="project" value="InterPro"/>
</dbReference>
<feature type="transmembrane region" description="Helical" evidence="6">
    <location>
        <begin position="56"/>
        <end position="80"/>
    </location>
</feature>
<keyword evidence="3 6" id="KW-1133">Transmembrane helix</keyword>